<keyword evidence="7" id="KW-0812">Transmembrane</keyword>
<evidence type="ECO:0000313" key="16">
    <source>
        <dbReference type="Proteomes" id="UP001385389"/>
    </source>
</evidence>
<reference evidence="15 16" key="1">
    <citation type="submission" date="2024-03" db="EMBL/GenBank/DDBJ databases">
        <title>Phenotype and Genome Characterization of a Sulfate-Reducing Bacterium Pseudodesulfovibrio sp. strain 5S69, isolated from Petroleum Reservoir in Tatarstan (Russia).</title>
        <authorList>
            <person name="Bidzhieva S.K."/>
            <person name="Kadnikov V."/>
            <person name="Tourova T.P."/>
            <person name="Samigullina S.R."/>
            <person name="Sokolova D.S."/>
            <person name="Poltaraus A.B."/>
            <person name="Avtukh A.N."/>
            <person name="Tereshina V.M."/>
            <person name="Mardanov A.V."/>
            <person name="Nazina T.N."/>
        </authorList>
    </citation>
    <scope>NUCLEOTIDE SEQUENCE [LARGE SCALE GENOMIC DNA]</scope>
    <source>
        <strain evidence="15 16">5S69</strain>
    </source>
</reference>
<dbReference type="PANTHER" id="PTHR43547:SF10">
    <property type="entry name" value="SENSOR HISTIDINE KINASE DCUS"/>
    <property type="match status" value="1"/>
</dbReference>
<comment type="catalytic activity">
    <reaction evidence="1">
        <text>ATP + protein L-histidine = ADP + protein N-phospho-L-histidine.</text>
        <dbReference type="EC" id="2.7.13.3"/>
    </reaction>
</comment>
<dbReference type="InterPro" id="IPR005467">
    <property type="entry name" value="His_kinase_dom"/>
</dbReference>
<keyword evidence="4" id="KW-1003">Cell membrane</keyword>
<keyword evidence="5" id="KW-0597">Phosphoprotein</keyword>
<dbReference type="SUPFAM" id="SSF55874">
    <property type="entry name" value="ATPase domain of HSP90 chaperone/DNA topoisomerase II/histidine kinase"/>
    <property type="match status" value="1"/>
</dbReference>
<dbReference type="Gene3D" id="1.10.287.130">
    <property type="match status" value="1"/>
</dbReference>
<keyword evidence="6" id="KW-0808">Transferase</keyword>
<keyword evidence="16" id="KW-1185">Reference proteome</keyword>
<proteinExistence type="predicted"/>
<dbReference type="SUPFAM" id="SSF103190">
    <property type="entry name" value="Sensory domain-like"/>
    <property type="match status" value="1"/>
</dbReference>
<dbReference type="InterPro" id="IPR004358">
    <property type="entry name" value="Sig_transdc_His_kin-like_C"/>
</dbReference>
<dbReference type="EC" id="2.7.13.3" evidence="3"/>
<dbReference type="Pfam" id="PF02518">
    <property type="entry name" value="HATPase_c"/>
    <property type="match status" value="1"/>
</dbReference>
<keyword evidence="13" id="KW-0472">Membrane</keyword>
<evidence type="ECO:0000259" key="14">
    <source>
        <dbReference type="PROSITE" id="PS50109"/>
    </source>
</evidence>
<evidence type="ECO:0000256" key="1">
    <source>
        <dbReference type="ARBA" id="ARBA00000085"/>
    </source>
</evidence>
<evidence type="ECO:0000256" key="11">
    <source>
        <dbReference type="ARBA" id="ARBA00022989"/>
    </source>
</evidence>
<dbReference type="InterPro" id="IPR033463">
    <property type="entry name" value="sCache_3"/>
</dbReference>
<dbReference type="SMART" id="SM00387">
    <property type="entry name" value="HATPase_c"/>
    <property type="match status" value="1"/>
</dbReference>
<evidence type="ECO:0000256" key="9">
    <source>
        <dbReference type="ARBA" id="ARBA00022777"/>
    </source>
</evidence>
<dbReference type="EMBL" id="CP146609">
    <property type="protein sequence ID" value="WWX20844.1"/>
    <property type="molecule type" value="Genomic_DNA"/>
</dbReference>
<accession>A0ABZ2IQ78</accession>
<evidence type="ECO:0000256" key="13">
    <source>
        <dbReference type="ARBA" id="ARBA00023136"/>
    </source>
</evidence>
<evidence type="ECO:0000256" key="7">
    <source>
        <dbReference type="ARBA" id="ARBA00022692"/>
    </source>
</evidence>
<dbReference type="InterPro" id="IPR029151">
    <property type="entry name" value="Sensor-like_sf"/>
</dbReference>
<dbReference type="PROSITE" id="PS50109">
    <property type="entry name" value="HIS_KIN"/>
    <property type="match status" value="1"/>
</dbReference>
<evidence type="ECO:0000256" key="8">
    <source>
        <dbReference type="ARBA" id="ARBA00022741"/>
    </source>
</evidence>
<keyword evidence="12" id="KW-0902">Two-component regulatory system</keyword>
<dbReference type="PRINTS" id="PR00344">
    <property type="entry name" value="BCTRLSENSOR"/>
</dbReference>
<dbReference type="SUPFAM" id="SSF55785">
    <property type="entry name" value="PYP-like sensor domain (PAS domain)"/>
    <property type="match status" value="1"/>
</dbReference>
<sequence length="543" mass="59997">MILRFFSPLFRKTRLKTKLMLMVCAMFVPPFALLDLHVHHLIDSEYRHVAGTQAMSVAEITSKMPLVKRFMQGDSALMPEIRSELTMLTKASRVKFIVLIDMHGMRTYHPVAENIGKHVVGGDAGDAIRGKSYISFATGTFGTSLRALTPIYGDDGRQVGVTIVGIMSDAIEQSIARFIAPIWPDLFFVLIFGLVMAVLFSKSIINILHGLEPEDIARRLEERVAMLSTVREGIVAIDTNARITLVNAEATRILNNIGIEGDFLGQPVEEVVPNSRLPEILVTRQPEFDNEQNLLGTIILTNRTPIMVNGTLVGAIATFRDMTEVRQLAENLTGVNRYVDALRTQSHDFLNRLHVIYGLLQKGKLKALSKYLSNLIGVRMKEHAALSSGIKDAVIAGFLSSKFNKARELGTQVEFEIEGVLPDITDPTLRNGFVTIVGNIIDNGIDAMAETEKKHMAVDFTVDDEQIWIMIQDSGEGIEDGLMDKIFTRNFSTKGRDRGLGLYLVLLTVDSLGGTLEMDSKPGKGTRVTVQLPLSASKEGKND</sequence>
<dbReference type="SMART" id="SM00091">
    <property type="entry name" value="PAS"/>
    <property type="match status" value="1"/>
</dbReference>
<evidence type="ECO:0000256" key="10">
    <source>
        <dbReference type="ARBA" id="ARBA00022840"/>
    </source>
</evidence>
<dbReference type="InterPro" id="IPR036890">
    <property type="entry name" value="HATPase_C_sf"/>
</dbReference>
<dbReference type="Pfam" id="PF14689">
    <property type="entry name" value="SPOB_a"/>
    <property type="match status" value="1"/>
</dbReference>
<dbReference type="Gene3D" id="3.30.450.20">
    <property type="entry name" value="PAS domain"/>
    <property type="match status" value="2"/>
</dbReference>
<evidence type="ECO:0000256" key="6">
    <source>
        <dbReference type="ARBA" id="ARBA00022679"/>
    </source>
</evidence>
<dbReference type="InterPro" id="IPR000014">
    <property type="entry name" value="PAS"/>
</dbReference>
<keyword evidence="9" id="KW-0418">Kinase</keyword>
<dbReference type="InterPro" id="IPR035965">
    <property type="entry name" value="PAS-like_dom_sf"/>
</dbReference>
<protein>
    <recommendedName>
        <fullName evidence="3">histidine kinase</fullName>
        <ecNumber evidence="3">2.7.13.3</ecNumber>
    </recommendedName>
</protein>
<feature type="domain" description="Histidine kinase" evidence="14">
    <location>
        <begin position="436"/>
        <end position="536"/>
    </location>
</feature>
<dbReference type="InterPro" id="IPR003594">
    <property type="entry name" value="HATPase_dom"/>
</dbReference>
<evidence type="ECO:0000256" key="5">
    <source>
        <dbReference type="ARBA" id="ARBA00022553"/>
    </source>
</evidence>
<dbReference type="InterPro" id="IPR013767">
    <property type="entry name" value="PAS_fold"/>
</dbReference>
<dbReference type="PANTHER" id="PTHR43547">
    <property type="entry name" value="TWO-COMPONENT HISTIDINE KINASE"/>
    <property type="match status" value="1"/>
</dbReference>
<dbReference type="Gene3D" id="3.30.565.10">
    <property type="entry name" value="Histidine kinase-like ATPase, C-terminal domain"/>
    <property type="match status" value="1"/>
</dbReference>
<comment type="subcellular location">
    <subcellularLocation>
        <location evidence="2">Cell membrane</location>
        <topology evidence="2">Multi-pass membrane protein</topology>
    </subcellularLocation>
</comment>
<gene>
    <name evidence="15" type="ORF">V8V93_10275</name>
</gene>
<dbReference type="GO" id="GO:0005524">
    <property type="term" value="F:ATP binding"/>
    <property type="evidence" value="ECO:0007669"/>
    <property type="project" value="UniProtKB-KW"/>
</dbReference>
<dbReference type="Pfam" id="PF00989">
    <property type="entry name" value="PAS"/>
    <property type="match status" value="1"/>
</dbReference>
<keyword evidence="8" id="KW-0547">Nucleotide-binding</keyword>
<dbReference type="InterPro" id="IPR039506">
    <property type="entry name" value="SPOB_a"/>
</dbReference>
<dbReference type="Proteomes" id="UP001385389">
    <property type="component" value="Chromosome"/>
</dbReference>
<evidence type="ECO:0000313" key="15">
    <source>
        <dbReference type="EMBL" id="WWX20844.1"/>
    </source>
</evidence>
<evidence type="ECO:0000256" key="4">
    <source>
        <dbReference type="ARBA" id="ARBA00022475"/>
    </source>
</evidence>
<organism evidence="15 16">
    <name type="scientific">Pseudodesulfovibrio methanolicus</name>
    <dbReference type="NCBI Taxonomy" id="3126690"/>
    <lineage>
        <taxon>Bacteria</taxon>
        <taxon>Pseudomonadati</taxon>
        <taxon>Thermodesulfobacteriota</taxon>
        <taxon>Desulfovibrionia</taxon>
        <taxon>Desulfovibrionales</taxon>
        <taxon>Desulfovibrionaceae</taxon>
    </lineage>
</organism>
<evidence type="ECO:0000256" key="12">
    <source>
        <dbReference type="ARBA" id="ARBA00023012"/>
    </source>
</evidence>
<keyword evidence="11" id="KW-1133">Transmembrane helix</keyword>
<dbReference type="RefSeq" id="WP_338666589.1">
    <property type="nucleotide sequence ID" value="NZ_CP146609.1"/>
</dbReference>
<evidence type="ECO:0000256" key="2">
    <source>
        <dbReference type="ARBA" id="ARBA00004651"/>
    </source>
</evidence>
<keyword evidence="10 15" id="KW-0067">ATP-binding</keyword>
<dbReference type="Pfam" id="PF17203">
    <property type="entry name" value="sCache_3_2"/>
    <property type="match status" value="1"/>
</dbReference>
<name>A0ABZ2IQ78_9BACT</name>
<evidence type="ECO:0000256" key="3">
    <source>
        <dbReference type="ARBA" id="ARBA00012438"/>
    </source>
</evidence>